<keyword evidence="2" id="KW-1185">Reference proteome</keyword>
<name>A0A0B1T4P1_OESDE</name>
<reference evidence="1 2" key="1">
    <citation type="submission" date="2014-03" db="EMBL/GenBank/DDBJ databases">
        <title>Draft genome of the hookworm Oesophagostomum dentatum.</title>
        <authorList>
            <person name="Mitreva M."/>
        </authorList>
    </citation>
    <scope>NUCLEOTIDE SEQUENCE [LARGE SCALE GENOMIC DNA]</scope>
    <source>
        <strain evidence="1 2">OD-Hann</strain>
    </source>
</reference>
<evidence type="ECO:0000313" key="1">
    <source>
        <dbReference type="EMBL" id="KHJ92174.1"/>
    </source>
</evidence>
<proteinExistence type="predicted"/>
<dbReference type="EMBL" id="KN551518">
    <property type="protein sequence ID" value="KHJ92174.1"/>
    <property type="molecule type" value="Genomic_DNA"/>
</dbReference>
<dbReference type="AlphaFoldDB" id="A0A0B1T4P1"/>
<sequence length="87" mass="10000">MLLMHRTTVEMAAKKVRNGKPKCSNSFHNSTVDEFFFANIDPLMAKIDYYLSSIAKLQKIDVQKRRQFKIEGYNSSLYSGSHLSPLL</sequence>
<protein>
    <submittedName>
        <fullName evidence="1">Uncharacterized protein</fullName>
    </submittedName>
</protein>
<organism evidence="1 2">
    <name type="scientific">Oesophagostomum dentatum</name>
    <name type="common">Nodular worm</name>
    <dbReference type="NCBI Taxonomy" id="61180"/>
    <lineage>
        <taxon>Eukaryota</taxon>
        <taxon>Metazoa</taxon>
        <taxon>Ecdysozoa</taxon>
        <taxon>Nematoda</taxon>
        <taxon>Chromadorea</taxon>
        <taxon>Rhabditida</taxon>
        <taxon>Rhabditina</taxon>
        <taxon>Rhabditomorpha</taxon>
        <taxon>Strongyloidea</taxon>
        <taxon>Strongylidae</taxon>
        <taxon>Oesophagostomum</taxon>
    </lineage>
</organism>
<accession>A0A0B1T4P1</accession>
<evidence type="ECO:0000313" key="2">
    <source>
        <dbReference type="Proteomes" id="UP000053660"/>
    </source>
</evidence>
<dbReference type="Proteomes" id="UP000053660">
    <property type="component" value="Unassembled WGS sequence"/>
</dbReference>
<gene>
    <name evidence="1" type="ORF">OESDEN_07942</name>
</gene>